<feature type="region of interest" description="Disordered" evidence="1">
    <location>
        <begin position="60"/>
        <end position="83"/>
    </location>
</feature>
<feature type="compositionally biased region" description="Low complexity" evidence="1">
    <location>
        <begin position="62"/>
        <end position="83"/>
    </location>
</feature>
<name>A0A9P4I234_9PEZI</name>
<evidence type="ECO:0000313" key="5">
    <source>
        <dbReference type="Proteomes" id="UP000799772"/>
    </source>
</evidence>
<dbReference type="OrthoDB" id="2119228at2759"/>
<evidence type="ECO:0000256" key="1">
    <source>
        <dbReference type="SAM" id="MobiDB-lite"/>
    </source>
</evidence>
<keyword evidence="2" id="KW-0812">Transmembrane</keyword>
<feature type="signal peptide" evidence="3">
    <location>
        <begin position="1"/>
        <end position="19"/>
    </location>
</feature>
<dbReference type="AlphaFoldDB" id="A0A9P4I234"/>
<protein>
    <submittedName>
        <fullName evidence="4">Uncharacterized protein</fullName>
    </submittedName>
</protein>
<feature type="chain" id="PRO_5040426645" evidence="3">
    <location>
        <begin position="20"/>
        <end position="816"/>
    </location>
</feature>
<dbReference type="Proteomes" id="UP000799772">
    <property type="component" value="Unassembled WGS sequence"/>
</dbReference>
<evidence type="ECO:0000256" key="3">
    <source>
        <dbReference type="SAM" id="SignalP"/>
    </source>
</evidence>
<keyword evidence="3" id="KW-0732">Signal</keyword>
<evidence type="ECO:0000313" key="4">
    <source>
        <dbReference type="EMBL" id="KAF2093591.1"/>
    </source>
</evidence>
<sequence length="816" mass="86296">MPSFCRAASLFCFILYSQAAVLGQDYNLQRRQGTVITPLVPENSTTPSPTDSVITPLVTADPTTTMPPTNGTTPFVATSPTISTTTSSRSDVILPLLPAAPGVQCFQPEPSDAPSADDLGTLIDNAILATCLGGTFGSSYCDHGYCFFQVSGQVASDADTCADSFRNITEQCVKKGFYGGQVVTEGQLYNLTSKAFPDSPLGDGPYPISPEAPPLPAPADDCPAPFGGAVAFPLTSEQGQTTISMTLDKNTFPQLFSQLTQWRIYTVVQTDIKSWDIQFVGVTGPAVSVSDPPSVVASFEIGDDESLPLKIEITGTISDGLKDNNPVYNTTLIIEGTVGKPCNGQLPKLPPPAPTTGRPSRDQIEQKCDQLNSAVNIASDFPDFWDAANGTGGLQDIKTAFPGSNFAGPIDQFTVNFFHANQVWDCGLVQDDCGAGLNCDEADTPAGFVILQSYSGFHNYLNTLVQAISNAAADSALGQGTFTSTFTVQVQAPQDFTKQILDVVVGIVGVATAGIGFAAGTGILLAKEATDVAKKAVDKGASAISAATSASIAIAKDSLPTEQQAWLAQNDIESGLQQFIIKLSETYSSLSKGLFSDGFYQSAAGQNIFLSDIIDNGVWLADPWRNIIDPTTGVIDSNVDSVDVAANFRKIFYSQMVKIAWSPAADLTNEVFPAIIQYDSSDQVDKRFTDDLIVNYNGKVYALFGAGPFSQGPMPGGSRKTLTGDSTVFGGLTIDDLVISSVEGFNAHGNGFNIPQDQPSFETAGGQTSNIPFSDGVRAPGFVSFPVCTFDDWWGSIQPLPFVGSVPLNYPCNKTI</sequence>
<proteinExistence type="predicted"/>
<organism evidence="4 5">
    <name type="scientific">Rhizodiscina lignyota</name>
    <dbReference type="NCBI Taxonomy" id="1504668"/>
    <lineage>
        <taxon>Eukaryota</taxon>
        <taxon>Fungi</taxon>
        <taxon>Dikarya</taxon>
        <taxon>Ascomycota</taxon>
        <taxon>Pezizomycotina</taxon>
        <taxon>Dothideomycetes</taxon>
        <taxon>Pleosporomycetidae</taxon>
        <taxon>Aulographales</taxon>
        <taxon>Rhizodiscinaceae</taxon>
        <taxon>Rhizodiscina</taxon>
    </lineage>
</organism>
<gene>
    <name evidence="4" type="ORF">NA57DRAFT_81093</name>
</gene>
<keyword evidence="2" id="KW-0472">Membrane</keyword>
<dbReference type="EMBL" id="ML978137">
    <property type="protein sequence ID" value="KAF2093591.1"/>
    <property type="molecule type" value="Genomic_DNA"/>
</dbReference>
<accession>A0A9P4I234</accession>
<feature type="transmembrane region" description="Helical" evidence="2">
    <location>
        <begin position="503"/>
        <end position="526"/>
    </location>
</feature>
<comment type="caution">
    <text evidence="4">The sequence shown here is derived from an EMBL/GenBank/DDBJ whole genome shotgun (WGS) entry which is preliminary data.</text>
</comment>
<reference evidence="4" key="1">
    <citation type="journal article" date="2020" name="Stud. Mycol.">
        <title>101 Dothideomycetes genomes: a test case for predicting lifestyles and emergence of pathogens.</title>
        <authorList>
            <person name="Haridas S."/>
            <person name="Albert R."/>
            <person name="Binder M."/>
            <person name="Bloem J."/>
            <person name="Labutti K."/>
            <person name="Salamov A."/>
            <person name="Andreopoulos B."/>
            <person name="Baker S."/>
            <person name="Barry K."/>
            <person name="Bills G."/>
            <person name="Bluhm B."/>
            <person name="Cannon C."/>
            <person name="Castanera R."/>
            <person name="Culley D."/>
            <person name="Daum C."/>
            <person name="Ezra D."/>
            <person name="Gonzalez J."/>
            <person name="Henrissat B."/>
            <person name="Kuo A."/>
            <person name="Liang C."/>
            <person name="Lipzen A."/>
            <person name="Lutzoni F."/>
            <person name="Magnuson J."/>
            <person name="Mondo S."/>
            <person name="Nolan M."/>
            <person name="Ohm R."/>
            <person name="Pangilinan J."/>
            <person name="Park H.-J."/>
            <person name="Ramirez L."/>
            <person name="Alfaro M."/>
            <person name="Sun H."/>
            <person name="Tritt A."/>
            <person name="Yoshinaga Y."/>
            <person name="Zwiers L.-H."/>
            <person name="Turgeon B."/>
            <person name="Goodwin S."/>
            <person name="Spatafora J."/>
            <person name="Crous P."/>
            <person name="Grigoriev I."/>
        </authorList>
    </citation>
    <scope>NUCLEOTIDE SEQUENCE</scope>
    <source>
        <strain evidence="4">CBS 133067</strain>
    </source>
</reference>
<feature type="region of interest" description="Disordered" evidence="1">
    <location>
        <begin position="343"/>
        <end position="363"/>
    </location>
</feature>
<keyword evidence="5" id="KW-1185">Reference proteome</keyword>
<evidence type="ECO:0000256" key="2">
    <source>
        <dbReference type="SAM" id="Phobius"/>
    </source>
</evidence>
<keyword evidence="2" id="KW-1133">Transmembrane helix</keyword>